<proteinExistence type="inferred from homology"/>
<dbReference type="AlphaFoldDB" id="A0A2P6MAB8"/>
<dbReference type="OrthoDB" id="9778870at2"/>
<organism evidence="7 8">
    <name type="scientific">Arenimonas caeni</name>
    <dbReference type="NCBI Taxonomy" id="2058085"/>
    <lineage>
        <taxon>Bacteria</taxon>
        <taxon>Pseudomonadati</taxon>
        <taxon>Pseudomonadota</taxon>
        <taxon>Gammaproteobacteria</taxon>
        <taxon>Lysobacterales</taxon>
        <taxon>Lysobacteraceae</taxon>
        <taxon>Arenimonas</taxon>
    </lineage>
</organism>
<comment type="caution">
    <text evidence="7">The sequence shown here is derived from an EMBL/GenBank/DDBJ whole genome shotgun (WGS) entry which is preliminary data.</text>
</comment>
<sequence>MSSEPGVIVVEGLSKAYQVYATPRARLQQFVMPRLRRLLGLAPRDYFRDFHALRDISLRVGRGETVGVIGRNGSGKSTLLQLICGTLTPSAGRVAVQGRVAALLELGSGFNPEFSGRENVFLNAALLGLSRREIEARYDEIVRFADIGEFIDQPVKTYSSGMVVRLAFSVAIHVGPDVLVVDEALSVGDTAFQQKCLQRIRRMQDEGVSILLVTHSTNTLIEYCDRGVYLRRGRLVMDGPCREVVKAYGDDLLAEEGAIGVIVAAEPEPGPPSPSPSPSVATPADTAPPAPPAQEARAVLQIERVALLGPDGRPAAALRSGDVLEVELELQVFEPVAEPCFGVQISSTDGIVLWSATTQQLACALPPLGPGRQVFRWRLQAAFSGNRYVLALGAGEIVGGEYKRRHRLDYAGHFDVMPEPRSGSGWLAPRPEFLAAGASAEAGHGG</sequence>
<dbReference type="GO" id="GO:0016887">
    <property type="term" value="F:ATP hydrolysis activity"/>
    <property type="evidence" value="ECO:0007669"/>
    <property type="project" value="InterPro"/>
</dbReference>
<dbReference type="InterPro" id="IPR050683">
    <property type="entry name" value="Bact_Polysacc_Export_ATP-bd"/>
</dbReference>
<dbReference type="GO" id="GO:0140359">
    <property type="term" value="F:ABC-type transporter activity"/>
    <property type="evidence" value="ECO:0007669"/>
    <property type="project" value="InterPro"/>
</dbReference>
<dbReference type="EMBL" id="PVLF01000004">
    <property type="protein sequence ID" value="PRH82939.1"/>
    <property type="molecule type" value="Genomic_DNA"/>
</dbReference>
<dbReference type="InterPro" id="IPR027417">
    <property type="entry name" value="P-loop_NTPase"/>
</dbReference>
<evidence type="ECO:0000256" key="4">
    <source>
        <dbReference type="ARBA" id="ARBA00022840"/>
    </source>
</evidence>
<dbReference type="Pfam" id="PF00005">
    <property type="entry name" value="ABC_tran"/>
    <property type="match status" value="1"/>
</dbReference>
<gene>
    <name evidence="7" type="ORF">C6N40_04660</name>
</gene>
<evidence type="ECO:0000256" key="1">
    <source>
        <dbReference type="ARBA" id="ARBA00005417"/>
    </source>
</evidence>
<dbReference type="PROSITE" id="PS50893">
    <property type="entry name" value="ABC_TRANSPORTER_2"/>
    <property type="match status" value="1"/>
</dbReference>
<feature type="domain" description="ABC transporter" evidence="6">
    <location>
        <begin position="36"/>
        <end position="257"/>
    </location>
</feature>
<dbReference type="SMART" id="SM00382">
    <property type="entry name" value="AAA"/>
    <property type="match status" value="1"/>
</dbReference>
<feature type="compositionally biased region" description="Pro residues" evidence="5">
    <location>
        <begin position="268"/>
        <end position="277"/>
    </location>
</feature>
<dbReference type="PANTHER" id="PTHR46743:SF2">
    <property type="entry name" value="TEICHOIC ACIDS EXPORT ATP-BINDING PROTEIN TAGH"/>
    <property type="match status" value="1"/>
</dbReference>
<keyword evidence="4 7" id="KW-0067">ATP-binding</keyword>
<dbReference type="PANTHER" id="PTHR46743">
    <property type="entry name" value="TEICHOIC ACIDS EXPORT ATP-BINDING PROTEIN TAGH"/>
    <property type="match status" value="1"/>
</dbReference>
<evidence type="ECO:0000259" key="6">
    <source>
        <dbReference type="PROSITE" id="PS50893"/>
    </source>
</evidence>
<dbReference type="InterPro" id="IPR003439">
    <property type="entry name" value="ABC_transporter-like_ATP-bd"/>
</dbReference>
<evidence type="ECO:0000256" key="5">
    <source>
        <dbReference type="SAM" id="MobiDB-lite"/>
    </source>
</evidence>
<evidence type="ECO:0000313" key="8">
    <source>
        <dbReference type="Proteomes" id="UP000241736"/>
    </source>
</evidence>
<dbReference type="InterPro" id="IPR029439">
    <property type="entry name" value="Wzt_C"/>
</dbReference>
<dbReference type="CDD" id="cd10147">
    <property type="entry name" value="Wzt_C-like"/>
    <property type="match status" value="1"/>
</dbReference>
<name>A0A2P6MAB8_9GAMM</name>
<dbReference type="InterPro" id="IPR003593">
    <property type="entry name" value="AAA+_ATPase"/>
</dbReference>
<dbReference type="InterPro" id="IPR015860">
    <property type="entry name" value="ABC_transpr_TagH-like"/>
</dbReference>
<dbReference type="RefSeq" id="WP_106989847.1">
    <property type="nucleotide sequence ID" value="NZ_KZ679086.1"/>
</dbReference>
<comment type="similarity">
    <text evidence="1">Belongs to the ABC transporter superfamily.</text>
</comment>
<dbReference type="Proteomes" id="UP000241736">
    <property type="component" value="Unassembled WGS sequence"/>
</dbReference>
<dbReference type="Pfam" id="PF14524">
    <property type="entry name" value="Wzt_C"/>
    <property type="match status" value="1"/>
</dbReference>
<keyword evidence="3" id="KW-0547">Nucleotide-binding</keyword>
<keyword evidence="8" id="KW-1185">Reference proteome</keyword>
<dbReference type="GO" id="GO:0005524">
    <property type="term" value="F:ATP binding"/>
    <property type="evidence" value="ECO:0007669"/>
    <property type="project" value="UniProtKB-KW"/>
</dbReference>
<evidence type="ECO:0000256" key="3">
    <source>
        <dbReference type="ARBA" id="ARBA00022741"/>
    </source>
</evidence>
<reference evidence="7 8" key="1">
    <citation type="submission" date="2018-03" db="EMBL/GenBank/DDBJ databases">
        <title>Arenimonas caeni sp. nov., isolated from activated sludge.</title>
        <authorList>
            <person name="Liu H."/>
        </authorList>
    </citation>
    <scope>NUCLEOTIDE SEQUENCE [LARGE SCALE GENOMIC DNA]</scope>
    <source>
        <strain evidence="8">z29</strain>
    </source>
</reference>
<accession>A0A2P6MAB8</accession>
<protein>
    <submittedName>
        <fullName evidence="7">ABC transporter ATP-binding protein</fullName>
    </submittedName>
</protein>
<evidence type="ECO:0000313" key="7">
    <source>
        <dbReference type="EMBL" id="PRH82939.1"/>
    </source>
</evidence>
<feature type="region of interest" description="Disordered" evidence="5">
    <location>
        <begin position="264"/>
        <end position="294"/>
    </location>
</feature>
<evidence type="ECO:0000256" key="2">
    <source>
        <dbReference type="ARBA" id="ARBA00022448"/>
    </source>
</evidence>
<dbReference type="CDD" id="cd03220">
    <property type="entry name" value="ABC_KpsT_Wzt"/>
    <property type="match status" value="1"/>
</dbReference>
<dbReference type="SUPFAM" id="SSF52540">
    <property type="entry name" value="P-loop containing nucleoside triphosphate hydrolases"/>
    <property type="match status" value="1"/>
</dbReference>
<dbReference type="GO" id="GO:0016020">
    <property type="term" value="C:membrane"/>
    <property type="evidence" value="ECO:0007669"/>
    <property type="project" value="InterPro"/>
</dbReference>
<keyword evidence="2" id="KW-0813">Transport</keyword>
<dbReference type="Gene3D" id="2.70.50.60">
    <property type="entry name" value="abc- transporter (atp binding component) like domain"/>
    <property type="match status" value="1"/>
</dbReference>
<dbReference type="Gene3D" id="3.40.50.300">
    <property type="entry name" value="P-loop containing nucleotide triphosphate hydrolases"/>
    <property type="match status" value="1"/>
</dbReference>